<dbReference type="PATRIC" id="fig|1566026.4.peg.1099"/>
<feature type="chain" id="PRO_5005579955" description="Sensor of ECF-type sigma factor" evidence="1">
    <location>
        <begin position="20"/>
        <end position="161"/>
    </location>
</feature>
<dbReference type="RefSeq" id="WP_053224350.1">
    <property type="nucleotide sequence ID" value="NZ_JSVA01000016.1"/>
</dbReference>
<protein>
    <recommendedName>
        <fullName evidence="4">Sensor of ECF-type sigma factor</fullName>
    </recommendedName>
</protein>
<keyword evidence="1" id="KW-0732">Signal</keyword>
<evidence type="ECO:0000313" key="3">
    <source>
        <dbReference type="Proteomes" id="UP000036908"/>
    </source>
</evidence>
<evidence type="ECO:0008006" key="4">
    <source>
        <dbReference type="Google" id="ProtNLM"/>
    </source>
</evidence>
<dbReference type="OrthoDB" id="675330at2"/>
<sequence>MKKIIFSLFILANCLSVPAQSGRSSQDERDKIQKAKIAFLTNRLDLTVDQAKLFWPLFNEYDSKKIALSKEYSAKKRAIYGKYDNPRDMKEVDADELLFIYLDQKQAELDVEKTYMKKFNDVLNSRQVWRMVSFESDFRRSLYKQMSRDDNEEHKRGGNRN</sequence>
<dbReference type="Proteomes" id="UP000036908">
    <property type="component" value="Unassembled WGS sequence"/>
</dbReference>
<evidence type="ECO:0000313" key="2">
    <source>
        <dbReference type="EMBL" id="KOF02124.1"/>
    </source>
</evidence>
<evidence type="ECO:0000256" key="1">
    <source>
        <dbReference type="SAM" id="SignalP"/>
    </source>
</evidence>
<organism evidence="2 3">
    <name type="scientific">Roseivirga seohaensis subsp. aquiponti</name>
    <dbReference type="NCBI Taxonomy" id="1566026"/>
    <lineage>
        <taxon>Bacteria</taxon>
        <taxon>Pseudomonadati</taxon>
        <taxon>Bacteroidota</taxon>
        <taxon>Cytophagia</taxon>
        <taxon>Cytophagales</taxon>
        <taxon>Roseivirgaceae</taxon>
        <taxon>Roseivirga</taxon>
    </lineage>
</organism>
<dbReference type="AlphaFoldDB" id="A0A0L8AID7"/>
<name>A0A0L8AID7_9BACT</name>
<proteinExistence type="predicted"/>
<dbReference type="EMBL" id="JSVA01000016">
    <property type="protein sequence ID" value="KOF02124.1"/>
    <property type="molecule type" value="Genomic_DNA"/>
</dbReference>
<gene>
    <name evidence="2" type="ORF">OB69_13950</name>
</gene>
<keyword evidence="3" id="KW-1185">Reference proteome</keyword>
<comment type="caution">
    <text evidence="2">The sequence shown here is derived from an EMBL/GenBank/DDBJ whole genome shotgun (WGS) entry which is preliminary data.</text>
</comment>
<reference evidence="3" key="1">
    <citation type="submission" date="2014-11" db="EMBL/GenBank/DDBJ databases">
        <title>Genome sequencing of Roseivirga sp. D-25.</title>
        <authorList>
            <person name="Selvaratnam C."/>
            <person name="Thevarajoo S."/>
            <person name="Goh K.M."/>
            <person name="Eee R."/>
            <person name="Chan K.-G."/>
            <person name="Chong C.S."/>
        </authorList>
    </citation>
    <scope>NUCLEOTIDE SEQUENCE [LARGE SCALE GENOMIC DNA]</scope>
    <source>
        <strain evidence="3">D-25</strain>
    </source>
</reference>
<accession>A0A0L8AID7</accession>
<feature type="signal peptide" evidence="1">
    <location>
        <begin position="1"/>
        <end position="19"/>
    </location>
</feature>